<sequence>MIDLYPGLQRNVLPGRALFAGNAVMARCEMGTGAGVEPIDAALPEQEEYGEENSRSEGWV</sequence>
<reference evidence="2 3" key="1">
    <citation type="submission" date="2020-05" db="EMBL/GenBank/DDBJ databases">
        <title>Horizontal transmission and recombination maintain forever young bacterial symbiont genomes.</title>
        <authorList>
            <person name="Russell S.L."/>
            <person name="Pepper-Tunick E."/>
            <person name="Svedberg J."/>
            <person name="Byrne A."/>
            <person name="Ruelas Castillo J."/>
            <person name="Vollmers C."/>
            <person name="Beinart R.A."/>
            <person name="Corbett-Detig R."/>
        </authorList>
    </citation>
    <scope>NUCLEOTIDE SEQUENCE [LARGE SCALE GENOMIC DNA]</scope>
    <source>
        <strain evidence="2">Santa_Monica_outfall</strain>
    </source>
</reference>
<dbReference type="Proteomes" id="UP000509658">
    <property type="component" value="Chromosome"/>
</dbReference>
<feature type="region of interest" description="Disordered" evidence="1">
    <location>
        <begin position="38"/>
        <end position="60"/>
    </location>
</feature>
<protein>
    <submittedName>
        <fullName evidence="2">Uncharacterized protein</fullName>
    </submittedName>
</protein>
<evidence type="ECO:0000256" key="1">
    <source>
        <dbReference type="SAM" id="MobiDB-lite"/>
    </source>
</evidence>
<name>A0A6N0HT60_9GAMM</name>
<organism evidence="2 3">
    <name type="scientific">Candidatus Reidiella endopervernicosa</name>
    <dbReference type="NCBI Taxonomy" id="2738883"/>
    <lineage>
        <taxon>Bacteria</taxon>
        <taxon>Pseudomonadati</taxon>
        <taxon>Pseudomonadota</taxon>
        <taxon>Gammaproteobacteria</taxon>
        <taxon>Candidatus Reidiella</taxon>
    </lineage>
</organism>
<evidence type="ECO:0000313" key="3">
    <source>
        <dbReference type="Proteomes" id="UP000509658"/>
    </source>
</evidence>
<evidence type="ECO:0000313" key="2">
    <source>
        <dbReference type="EMBL" id="QKQ25595.1"/>
    </source>
</evidence>
<dbReference type="EMBL" id="CP054491">
    <property type="protein sequence ID" value="QKQ25595.1"/>
    <property type="molecule type" value="Genomic_DNA"/>
</dbReference>
<proteinExistence type="predicted"/>
<keyword evidence="3" id="KW-1185">Reference proteome</keyword>
<accession>A0A6N0HT60</accession>
<dbReference type="RefSeq" id="WP_174672773.1">
    <property type="nucleotide sequence ID" value="NZ_CP054491.1"/>
</dbReference>
<dbReference type="AlphaFoldDB" id="A0A6N0HT60"/>
<dbReference type="KEGG" id="rev:HUE57_04245"/>
<gene>
    <name evidence="2" type="ORF">HUE57_04245</name>
</gene>